<accession>A0ABX5JXR2</accession>
<sequence>MKLIDLLVQELPKRGGWPDGAVECCRHKGSNSIDFYDANGNWPVDCALKYGKDFAAKSEYNENNPRYLVDSVTREQYEAALADEQQPVWDGEGLPPVGTICEYQTSSNGNLPVRIECVTQDGVAFTWLGGHDQYKGLDCISAFYAAKYFKPIRSEADTKRAAVVTALAKAGGDVHFEYGRKTIDGELSSPGWYELYDKIAAGEIAGIRIE</sequence>
<proteinExistence type="predicted"/>
<dbReference type="EMBL" id="MSAC01000045">
    <property type="protein sequence ID" value="PUX04038.1"/>
    <property type="molecule type" value="Genomic_DNA"/>
</dbReference>
<evidence type="ECO:0000313" key="1">
    <source>
        <dbReference type="EMBL" id="PUX04038.1"/>
    </source>
</evidence>
<dbReference type="RefSeq" id="WP_075191720.1">
    <property type="nucleotide sequence ID" value="NZ_MSAC01000045.1"/>
</dbReference>
<dbReference type="Proteomes" id="UP000244731">
    <property type="component" value="Unassembled WGS sequence"/>
</dbReference>
<name>A0ABX5JXR2_9ENTR</name>
<gene>
    <name evidence="1" type="ORF">AUM46_14190</name>
</gene>
<keyword evidence="2" id="KW-1185">Reference proteome</keyword>
<reference evidence="1 2" key="1">
    <citation type="submission" date="2016-12" db="EMBL/GenBank/DDBJ databases">
        <title>Analysis of the Molecular Diversity Among Cronobacter Species Isolated from Filth Flies Using a Pan Genomic DNA Microarray.</title>
        <authorList>
            <person name="Pava-Ripoll M."/>
            <person name="Tall B."/>
            <person name="Farber J."/>
            <person name="Fanning S."/>
            <person name="Lehner A."/>
            <person name="Stephan R."/>
            <person name="Pagotto F."/>
            <person name="Iverson C."/>
            <person name="Ziobro G."/>
            <person name="Miller A."/>
            <person name="Pearson R."/>
            <person name="Yan Q."/>
            <person name="Kim M."/>
            <person name="Jeong S."/>
            <person name="Park J."/>
            <person name="Jun S."/>
            <person name="Choi H."/>
            <person name="Chung T."/>
            <person name="Yoo Y."/>
            <person name="Park E."/>
            <person name="Hwang S."/>
            <person name="Lee B."/>
            <person name="Sathyamoorthy V."/>
            <person name="Carter L."/>
            <person name="Mammel M."/>
            <person name="Jackson S."/>
            <person name="Kothary M."/>
            <person name="Patel I."/>
            <person name="Grim C."/>
            <person name="Gopinath G."/>
            <person name="Gangiredla J."/>
            <person name="Chase H."/>
        </authorList>
    </citation>
    <scope>NUCLEOTIDE SEQUENCE [LARGE SCALE GENOMIC DNA]</scope>
    <source>
        <strain evidence="1 2">MOD1-Md25g</strain>
    </source>
</reference>
<evidence type="ECO:0000313" key="2">
    <source>
        <dbReference type="Proteomes" id="UP000244731"/>
    </source>
</evidence>
<organism evidence="1 2">
    <name type="scientific">Cronobacter malonaticus</name>
    <dbReference type="NCBI Taxonomy" id="413503"/>
    <lineage>
        <taxon>Bacteria</taxon>
        <taxon>Pseudomonadati</taxon>
        <taxon>Pseudomonadota</taxon>
        <taxon>Gammaproteobacteria</taxon>
        <taxon>Enterobacterales</taxon>
        <taxon>Enterobacteriaceae</taxon>
        <taxon>Cronobacter</taxon>
    </lineage>
</organism>
<protein>
    <submittedName>
        <fullName evidence="1">Uncharacterized protein</fullName>
    </submittedName>
</protein>
<comment type="caution">
    <text evidence="1">The sequence shown here is derived from an EMBL/GenBank/DDBJ whole genome shotgun (WGS) entry which is preliminary data.</text>
</comment>